<dbReference type="FunFam" id="3.30.1130.10:FF:000001">
    <property type="entry name" value="GTP cyclohydrolase 1"/>
    <property type="match status" value="1"/>
</dbReference>
<dbReference type="InterPro" id="IPR020602">
    <property type="entry name" value="GTP_CycHdrlase_I_dom"/>
</dbReference>
<keyword evidence="6" id="KW-0547">Nucleotide-binding</keyword>
<feature type="binding site" evidence="6">
    <location>
        <position position="158"/>
    </location>
    <ligand>
        <name>Zn(2+)</name>
        <dbReference type="ChEBI" id="CHEBI:29105"/>
    </ligand>
</feature>
<evidence type="ECO:0000256" key="2">
    <source>
        <dbReference type="ARBA" id="ARBA00005080"/>
    </source>
</evidence>
<evidence type="ECO:0000256" key="1">
    <source>
        <dbReference type="ARBA" id="ARBA00001052"/>
    </source>
</evidence>
<dbReference type="InterPro" id="IPR001474">
    <property type="entry name" value="GTP_CycHdrlase_I"/>
</dbReference>
<dbReference type="SUPFAM" id="SSF55620">
    <property type="entry name" value="Tetrahydrobiopterin biosynthesis enzymes-like"/>
    <property type="match status" value="1"/>
</dbReference>
<evidence type="ECO:0000256" key="4">
    <source>
        <dbReference type="ARBA" id="ARBA00022801"/>
    </source>
</evidence>
<dbReference type="Proteomes" id="UP000051859">
    <property type="component" value="Unassembled WGS sequence"/>
</dbReference>
<feature type="binding site" evidence="6">
    <location>
        <position position="86"/>
    </location>
    <ligand>
        <name>Zn(2+)</name>
        <dbReference type="ChEBI" id="CHEBI:29105"/>
    </ligand>
</feature>
<dbReference type="PANTHER" id="PTHR11109">
    <property type="entry name" value="GTP CYCLOHYDROLASE I"/>
    <property type="match status" value="1"/>
</dbReference>
<dbReference type="NCBIfam" id="NF006825">
    <property type="entry name" value="PRK09347.1-2"/>
    <property type="match status" value="1"/>
</dbReference>
<dbReference type="GO" id="GO:0005525">
    <property type="term" value="F:GTP binding"/>
    <property type="evidence" value="ECO:0007669"/>
    <property type="project" value="UniProtKB-KW"/>
</dbReference>
<keyword evidence="5 6" id="KW-0342">GTP-binding</keyword>
<keyword evidence="4 6" id="KW-0378">Hydrolase</keyword>
<dbReference type="NCBIfam" id="TIGR00063">
    <property type="entry name" value="folE"/>
    <property type="match status" value="1"/>
</dbReference>
<dbReference type="AlphaFoldDB" id="A0A0R2KZP1"/>
<dbReference type="NCBIfam" id="NF006826">
    <property type="entry name" value="PRK09347.1-3"/>
    <property type="match status" value="1"/>
</dbReference>
<evidence type="ECO:0000313" key="9">
    <source>
        <dbReference type="Proteomes" id="UP000051859"/>
    </source>
</evidence>
<accession>A0A0R2KZP1</accession>
<evidence type="ECO:0000256" key="5">
    <source>
        <dbReference type="ARBA" id="ARBA00023134"/>
    </source>
</evidence>
<reference evidence="8 9" key="1">
    <citation type="journal article" date="2015" name="Genome Announc.">
        <title>Expanding the biotechnology potential of lactobacilli through comparative genomics of 213 strains and associated genera.</title>
        <authorList>
            <person name="Sun Z."/>
            <person name="Harris H.M."/>
            <person name="McCann A."/>
            <person name="Guo C."/>
            <person name="Argimon S."/>
            <person name="Zhang W."/>
            <person name="Yang X."/>
            <person name="Jeffery I.B."/>
            <person name="Cooney J.C."/>
            <person name="Kagawa T.F."/>
            <person name="Liu W."/>
            <person name="Song Y."/>
            <person name="Salvetti E."/>
            <person name="Wrobel A."/>
            <person name="Rasinkangas P."/>
            <person name="Parkhill J."/>
            <person name="Rea M.C."/>
            <person name="O'Sullivan O."/>
            <person name="Ritari J."/>
            <person name="Douillard F.P."/>
            <person name="Paul Ross R."/>
            <person name="Yang R."/>
            <person name="Briner A.E."/>
            <person name="Felis G.E."/>
            <person name="de Vos W.M."/>
            <person name="Barrangou R."/>
            <person name="Klaenhammer T.R."/>
            <person name="Caufield P.W."/>
            <person name="Cui Y."/>
            <person name="Zhang H."/>
            <person name="O'Toole P.W."/>
        </authorList>
    </citation>
    <scope>NUCLEOTIDE SEQUENCE [LARGE SCALE GENOMIC DNA]</scope>
    <source>
        <strain evidence="8 9">DSM 18001</strain>
    </source>
</reference>
<evidence type="ECO:0000256" key="6">
    <source>
        <dbReference type="HAMAP-Rule" id="MF_00223"/>
    </source>
</evidence>
<feature type="domain" description="GTP cyclohydrolase I" evidence="7">
    <location>
        <begin position="15"/>
        <end position="193"/>
    </location>
</feature>
<evidence type="ECO:0000259" key="7">
    <source>
        <dbReference type="Pfam" id="PF01227"/>
    </source>
</evidence>
<comment type="subunit">
    <text evidence="6">Homopolymer.</text>
</comment>
<dbReference type="InterPro" id="IPR043133">
    <property type="entry name" value="GTP-CH-I_C/QueF"/>
</dbReference>
<dbReference type="FunFam" id="1.10.286.10:FF:000001">
    <property type="entry name" value="GTP cyclohydrolase 1"/>
    <property type="match status" value="1"/>
</dbReference>
<dbReference type="PATRIC" id="fig|331679.3.peg.945"/>
<dbReference type="Pfam" id="PF01227">
    <property type="entry name" value="GTP_cyclohydroI"/>
    <property type="match status" value="1"/>
</dbReference>
<dbReference type="GO" id="GO:0008270">
    <property type="term" value="F:zinc ion binding"/>
    <property type="evidence" value="ECO:0007669"/>
    <property type="project" value="UniProtKB-UniRule"/>
</dbReference>
<evidence type="ECO:0000313" key="8">
    <source>
        <dbReference type="EMBL" id="KRN93142.1"/>
    </source>
</evidence>
<dbReference type="GO" id="GO:0005737">
    <property type="term" value="C:cytoplasm"/>
    <property type="evidence" value="ECO:0007669"/>
    <property type="project" value="TreeGrafter"/>
</dbReference>
<proteinExistence type="inferred from homology"/>
<dbReference type="GO" id="GO:0006730">
    <property type="term" value="P:one-carbon metabolic process"/>
    <property type="evidence" value="ECO:0007669"/>
    <property type="project" value="UniProtKB-UniRule"/>
</dbReference>
<keyword evidence="3 6" id="KW-0554">One-carbon metabolism</keyword>
<dbReference type="PANTHER" id="PTHR11109:SF7">
    <property type="entry name" value="GTP CYCLOHYDROLASE 1"/>
    <property type="match status" value="1"/>
</dbReference>
<dbReference type="STRING" id="331679.IV81_GL000938"/>
<dbReference type="GO" id="GO:0003934">
    <property type="term" value="F:GTP cyclohydrolase I activity"/>
    <property type="evidence" value="ECO:0007669"/>
    <property type="project" value="UniProtKB-UniRule"/>
</dbReference>
<dbReference type="EC" id="3.5.4.16" evidence="6"/>
<dbReference type="GO" id="GO:0006729">
    <property type="term" value="P:tetrahydrobiopterin biosynthetic process"/>
    <property type="evidence" value="ECO:0007669"/>
    <property type="project" value="TreeGrafter"/>
</dbReference>
<feature type="binding site" evidence="6">
    <location>
        <position position="89"/>
    </location>
    <ligand>
        <name>Zn(2+)</name>
        <dbReference type="ChEBI" id="CHEBI:29105"/>
    </ligand>
</feature>
<dbReference type="UniPathway" id="UPA00848">
    <property type="reaction ID" value="UER00151"/>
</dbReference>
<dbReference type="GO" id="GO:0046654">
    <property type="term" value="P:tetrahydrofolate biosynthetic process"/>
    <property type="evidence" value="ECO:0007669"/>
    <property type="project" value="UniProtKB-UniRule"/>
</dbReference>
<comment type="catalytic activity">
    <reaction evidence="1 6">
        <text>GTP + H2O = 7,8-dihydroneopterin 3'-triphosphate + formate + H(+)</text>
        <dbReference type="Rhea" id="RHEA:17473"/>
        <dbReference type="ChEBI" id="CHEBI:15377"/>
        <dbReference type="ChEBI" id="CHEBI:15378"/>
        <dbReference type="ChEBI" id="CHEBI:15740"/>
        <dbReference type="ChEBI" id="CHEBI:37565"/>
        <dbReference type="ChEBI" id="CHEBI:58462"/>
        <dbReference type="EC" id="3.5.4.16"/>
    </reaction>
</comment>
<sequence>MNIRWGRRNLNREKIKQAVRDLLEAIGEDTQREGLLETPERVTKAYAEIFSGLNHQPEDFTDYKIFHVEDDPEMVIVQRIPFYSVCEHHLLPFFGYANVAYVPKDGRVIGISKIPRLVEFASKRPGMQEKVTAQIASELTRILEPNGVAVSISARHMCMEMRGINRTNLFTYTSKFTGRFKTDAELKQDFLRQTENKIV</sequence>
<dbReference type="EMBL" id="JQBX01000024">
    <property type="protein sequence ID" value="KRN93142.1"/>
    <property type="molecule type" value="Genomic_DNA"/>
</dbReference>
<gene>
    <name evidence="6" type="primary">folE</name>
    <name evidence="8" type="ORF">IV81_GL000938</name>
</gene>
<dbReference type="Gene3D" id="1.10.286.10">
    <property type="match status" value="1"/>
</dbReference>
<keyword evidence="6" id="KW-0862">Zinc</keyword>
<evidence type="ECO:0000256" key="3">
    <source>
        <dbReference type="ARBA" id="ARBA00022563"/>
    </source>
</evidence>
<comment type="caution">
    <text evidence="8">The sequence shown here is derived from an EMBL/GenBank/DDBJ whole genome shotgun (WGS) entry which is preliminary data.</text>
</comment>
<comment type="pathway">
    <text evidence="2 6">Cofactor biosynthesis; 7,8-dihydroneopterin triphosphate biosynthesis; 7,8-dihydroneopterin triphosphate from GTP: step 1/1.</text>
</comment>
<keyword evidence="6" id="KW-0479">Metal-binding</keyword>
<comment type="similarity">
    <text evidence="6">Belongs to the GTP cyclohydrolase I family.</text>
</comment>
<dbReference type="HAMAP" id="MF_00223">
    <property type="entry name" value="FolE"/>
    <property type="match status" value="1"/>
</dbReference>
<name>A0A0R2KZP1_9LACO</name>
<dbReference type="Gene3D" id="3.30.1130.10">
    <property type="match status" value="1"/>
</dbReference>
<keyword evidence="9" id="KW-1185">Reference proteome</keyword>
<dbReference type="InterPro" id="IPR043134">
    <property type="entry name" value="GTP-CH-I_N"/>
</dbReference>
<organism evidence="8 9">
    <name type="scientific">Pediococcus stilesii</name>
    <dbReference type="NCBI Taxonomy" id="331679"/>
    <lineage>
        <taxon>Bacteria</taxon>
        <taxon>Bacillati</taxon>
        <taxon>Bacillota</taxon>
        <taxon>Bacilli</taxon>
        <taxon>Lactobacillales</taxon>
        <taxon>Lactobacillaceae</taxon>
        <taxon>Pediococcus</taxon>
    </lineage>
</organism>
<protein>
    <recommendedName>
        <fullName evidence="6">GTP cyclohydrolase 1</fullName>
        <ecNumber evidence="6">3.5.4.16</ecNumber>
    </recommendedName>
    <alternativeName>
        <fullName evidence="6">GTP cyclohydrolase I</fullName>
        <shortName evidence="6">GTP-CH-I</shortName>
    </alternativeName>
</protein>